<dbReference type="SMART" id="SM00248">
    <property type="entry name" value="ANK"/>
    <property type="match status" value="4"/>
</dbReference>
<sequence length="259" mass="29109">MRWLQKIKWIAVFFAGILTACQAGGRSMQASELFQPPMATLLQTIRKGDEAEAWRQLAQGLNLNIQGKEGITPLLWLIYETQDKNAVRLALKLGADPNYKDGFGDSAVNTVSGAKDPEWLKMMLDSGGNPNAIDRRGQPALFSAIGEDRWSDIKLLVERGADINLVDKHNINSAHYAAYLNKYEIVYWLVEHGVKIDNYSDTGSSLAWRVHDSLSTIDHQNTAYQWAVKVKQQLQQRGIKFPPLSPAEIQDKWEKGESL</sequence>
<dbReference type="Pfam" id="PF12796">
    <property type="entry name" value="Ank_2"/>
    <property type="match status" value="1"/>
</dbReference>
<gene>
    <name evidence="5" type="ordered locus">Dd586_1275</name>
</gene>
<dbReference type="InterPro" id="IPR036770">
    <property type="entry name" value="Ankyrin_rpt-contain_sf"/>
</dbReference>
<dbReference type="Proteomes" id="UP000001446">
    <property type="component" value="Chromosome"/>
</dbReference>
<keyword evidence="2 3" id="KW-0040">ANK repeat</keyword>
<dbReference type="KEGG" id="ddc:Dd586_1275"/>
<dbReference type="PROSITE" id="PS50088">
    <property type="entry name" value="ANK_REPEAT"/>
    <property type="match status" value="1"/>
</dbReference>
<keyword evidence="4" id="KW-0732">Signal</keyword>
<protein>
    <submittedName>
        <fullName evidence="5">Ankyrin</fullName>
    </submittedName>
</protein>
<accession>D2BVK5</accession>
<reference evidence="5" key="1">
    <citation type="submission" date="2009-12" db="EMBL/GenBank/DDBJ databases">
        <title>Complete sequence of Dickeya dadantii Ech586.</title>
        <authorList>
            <consortium name="US DOE Joint Genome Institute"/>
            <person name="Lucas S."/>
            <person name="Copeland A."/>
            <person name="Lapidus A."/>
            <person name="Glavina del Rio T."/>
            <person name="Tice H."/>
            <person name="Bruce D."/>
            <person name="Goodwin L."/>
            <person name="Pitluck S."/>
            <person name="Munk A.C."/>
            <person name="Brettin T."/>
            <person name="Detter J.C."/>
            <person name="Han C."/>
            <person name="Tapia R."/>
            <person name="Larimer F."/>
            <person name="Land M."/>
            <person name="Hauser L."/>
            <person name="Kyrpides N."/>
            <person name="Mikhailova N."/>
            <person name="Balakrishnan V."/>
            <person name="Glasner J."/>
            <person name="Perna N.T."/>
        </authorList>
    </citation>
    <scope>NUCLEOTIDE SEQUENCE [LARGE SCALE GENOMIC DNA]</scope>
    <source>
        <strain evidence="5">Ech586</strain>
    </source>
</reference>
<evidence type="ECO:0000256" key="4">
    <source>
        <dbReference type="SAM" id="SignalP"/>
    </source>
</evidence>
<dbReference type="PROSITE" id="PS51257">
    <property type="entry name" value="PROKAR_LIPOPROTEIN"/>
    <property type="match status" value="1"/>
</dbReference>
<dbReference type="Gene3D" id="1.25.40.20">
    <property type="entry name" value="Ankyrin repeat-containing domain"/>
    <property type="match status" value="1"/>
</dbReference>
<feature type="repeat" description="ANK" evidence="3">
    <location>
        <begin position="136"/>
        <end position="168"/>
    </location>
</feature>
<dbReference type="SUPFAM" id="SSF48403">
    <property type="entry name" value="Ankyrin repeat"/>
    <property type="match status" value="1"/>
</dbReference>
<keyword evidence="1" id="KW-0677">Repeat</keyword>
<evidence type="ECO:0000256" key="3">
    <source>
        <dbReference type="PROSITE-ProRule" id="PRU00023"/>
    </source>
</evidence>
<keyword evidence="6" id="KW-1185">Reference proteome</keyword>
<proteinExistence type="predicted"/>
<organism evidence="5 6">
    <name type="scientific">Dickeya zeae (strain Ech586)</name>
    <name type="common">Dickeya dadantii (strain Ech586)</name>
    <dbReference type="NCBI Taxonomy" id="590409"/>
    <lineage>
        <taxon>Bacteria</taxon>
        <taxon>Pseudomonadati</taxon>
        <taxon>Pseudomonadota</taxon>
        <taxon>Gammaproteobacteria</taxon>
        <taxon>Enterobacterales</taxon>
        <taxon>Pectobacteriaceae</taxon>
        <taxon>Dickeya</taxon>
        <taxon>Dickeya parazeae</taxon>
    </lineage>
</organism>
<evidence type="ECO:0000256" key="2">
    <source>
        <dbReference type="ARBA" id="ARBA00023043"/>
    </source>
</evidence>
<evidence type="ECO:0000256" key="1">
    <source>
        <dbReference type="ARBA" id="ARBA00022737"/>
    </source>
</evidence>
<dbReference type="AlphaFoldDB" id="D2BVK5"/>
<evidence type="ECO:0000313" key="5">
    <source>
        <dbReference type="EMBL" id="ACZ76159.1"/>
    </source>
</evidence>
<dbReference type="PANTHER" id="PTHR24198">
    <property type="entry name" value="ANKYRIN REPEAT AND PROTEIN KINASE DOMAIN-CONTAINING PROTEIN"/>
    <property type="match status" value="1"/>
</dbReference>
<feature type="signal peptide" evidence="4">
    <location>
        <begin position="1"/>
        <end position="23"/>
    </location>
</feature>
<dbReference type="OrthoDB" id="6263982at2"/>
<dbReference type="eggNOG" id="COG0666">
    <property type="taxonomic scope" value="Bacteria"/>
</dbReference>
<evidence type="ECO:0000313" key="6">
    <source>
        <dbReference type="Proteomes" id="UP000001446"/>
    </source>
</evidence>
<dbReference type="HOGENOM" id="CLU_077369_1_0_6"/>
<dbReference type="STRING" id="590409.Dd586_1275"/>
<dbReference type="RefSeq" id="WP_012883995.1">
    <property type="nucleotide sequence ID" value="NC_013592.1"/>
</dbReference>
<dbReference type="InterPro" id="IPR002110">
    <property type="entry name" value="Ankyrin_rpt"/>
</dbReference>
<dbReference type="PANTHER" id="PTHR24198:SF165">
    <property type="entry name" value="ANKYRIN REPEAT-CONTAINING PROTEIN-RELATED"/>
    <property type="match status" value="1"/>
</dbReference>
<dbReference type="EMBL" id="CP001836">
    <property type="protein sequence ID" value="ACZ76159.1"/>
    <property type="molecule type" value="Genomic_DNA"/>
</dbReference>
<feature type="chain" id="PRO_5003029810" evidence="4">
    <location>
        <begin position="24"/>
        <end position="259"/>
    </location>
</feature>
<name>D2BVK5_DICZ5</name>